<dbReference type="EMBL" id="CALNXJ010000026">
    <property type="protein sequence ID" value="CAH3131503.1"/>
    <property type="molecule type" value="Genomic_DNA"/>
</dbReference>
<dbReference type="InterPro" id="IPR001965">
    <property type="entry name" value="Znf_PHD"/>
</dbReference>
<keyword evidence="1" id="KW-0479">Metal-binding</keyword>
<dbReference type="InterPro" id="IPR019787">
    <property type="entry name" value="Znf_PHD-finger"/>
</dbReference>
<dbReference type="InterPro" id="IPR011011">
    <property type="entry name" value="Znf_FYVE_PHD"/>
</dbReference>
<dbReference type="PANTHER" id="PTHR47526">
    <property type="entry name" value="ATP-DEPENDENT DNA HELICASE"/>
    <property type="match status" value="1"/>
</dbReference>
<evidence type="ECO:0000256" key="3">
    <source>
        <dbReference type="ARBA" id="ARBA00022833"/>
    </source>
</evidence>
<dbReference type="PROSITE" id="PS01359">
    <property type="entry name" value="ZF_PHD_1"/>
    <property type="match status" value="1"/>
</dbReference>
<dbReference type="SUPFAM" id="SSF52980">
    <property type="entry name" value="Restriction endonuclease-like"/>
    <property type="match status" value="1"/>
</dbReference>
<sequence length="230" mass="26413">MKYEDVARKAYVGEMEANHEDFTLSDSGFHVNLQWPFMGASPDGMVSCKCCGSGICEVKCPYKARDVHPLDAAATIKNFCLKQSARDACITLDKKHAYYYQVQAQLHICDVEFCDFIVWTTKGLFVERIAPDPDFWTIATREAREFFVNGILPEIMGKWYTRALVPCSKNLPSSDDDDAYWCICQQLIEDSTLIRCDNMNCKIKWYHPSCVQLKEIPQDKWLCPQCFSKP</sequence>
<evidence type="ECO:0000256" key="2">
    <source>
        <dbReference type="ARBA" id="ARBA00022771"/>
    </source>
</evidence>
<dbReference type="Pfam" id="PF09588">
    <property type="entry name" value="YqaJ"/>
    <property type="match status" value="1"/>
</dbReference>
<dbReference type="PROSITE" id="PS50016">
    <property type="entry name" value="ZF_PHD_2"/>
    <property type="match status" value="1"/>
</dbReference>
<dbReference type="InterPro" id="IPR011604">
    <property type="entry name" value="PDDEXK-like_dom_sf"/>
</dbReference>
<evidence type="ECO:0000259" key="5">
    <source>
        <dbReference type="PROSITE" id="PS50016"/>
    </source>
</evidence>
<dbReference type="PANTHER" id="PTHR47526:SF4">
    <property type="entry name" value="SWIM-TYPE DOMAIN-CONTAINING PROTEIN"/>
    <property type="match status" value="1"/>
</dbReference>
<dbReference type="InterPro" id="IPR013083">
    <property type="entry name" value="Znf_RING/FYVE/PHD"/>
</dbReference>
<feature type="domain" description="PHD-type" evidence="5">
    <location>
        <begin position="179"/>
        <end position="229"/>
    </location>
</feature>
<reference evidence="6 7" key="1">
    <citation type="submission" date="2022-05" db="EMBL/GenBank/DDBJ databases">
        <authorList>
            <consortium name="Genoscope - CEA"/>
            <person name="William W."/>
        </authorList>
    </citation>
    <scope>NUCLEOTIDE SEQUENCE [LARGE SCALE GENOMIC DNA]</scope>
</reference>
<evidence type="ECO:0000256" key="1">
    <source>
        <dbReference type="ARBA" id="ARBA00022723"/>
    </source>
</evidence>
<accession>A0AAU9WZP2</accession>
<proteinExistence type="predicted"/>
<dbReference type="GO" id="GO:0008270">
    <property type="term" value="F:zinc ion binding"/>
    <property type="evidence" value="ECO:0007669"/>
    <property type="project" value="UniProtKB-KW"/>
</dbReference>
<organism evidence="6 7">
    <name type="scientific">Pocillopora meandrina</name>
    <dbReference type="NCBI Taxonomy" id="46732"/>
    <lineage>
        <taxon>Eukaryota</taxon>
        <taxon>Metazoa</taxon>
        <taxon>Cnidaria</taxon>
        <taxon>Anthozoa</taxon>
        <taxon>Hexacorallia</taxon>
        <taxon>Scleractinia</taxon>
        <taxon>Astrocoeniina</taxon>
        <taxon>Pocilloporidae</taxon>
        <taxon>Pocillopora</taxon>
    </lineage>
</organism>
<evidence type="ECO:0000313" key="7">
    <source>
        <dbReference type="Proteomes" id="UP001159428"/>
    </source>
</evidence>
<evidence type="ECO:0000256" key="4">
    <source>
        <dbReference type="PROSITE-ProRule" id="PRU00146"/>
    </source>
</evidence>
<protein>
    <recommendedName>
        <fullName evidence="5">PHD-type domain-containing protein</fullName>
    </recommendedName>
</protein>
<dbReference type="InterPro" id="IPR019786">
    <property type="entry name" value="Zinc_finger_PHD-type_CS"/>
</dbReference>
<evidence type="ECO:0000313" key="6">
    <source>
        <dbReference type="EMBL" id="CAH3131503.1"/>
    </source>
</evidence>
<comment type="caution">
    <text evidence="6">The sequence shown here is derived from an EMBL/GenBank/DDBJ whole genome shotgun (WGS) entry which is preliminary data.</text>
</comment>
<dbReference type="Proteomes" id="UP001159428">
    <property type="component" value="Unassembled WGS sequence"/>
</dbReference>
<dbReference type="Pfam" id="PF00628">
    <property type="entry name" value="PHD"/>
    <property type="match status" value="1"/>
</dbReference>
<gene>
    <name evidence="6" type="ORF">PMEA_00014835</name>
</gene>
<keyword evidence="3" id="KW-0862">Zinc</keyword>
<dbReference type="Gene3D" id="3.30.40.10">
    <property type="entry name" value="Zinc/RING finger domain, C3HC4 (zinc finger)"/>
    <property type="match status" value="1"/>
</dbReference>
<keyword evidence="2 4" id="KW-0863">Zinc-finger</keyword>
<name>A0AAU9WZP2_9CNID</name>
<dbReference type="AlphaFoldDB" id="A0AAU9WZP2"/>
<dbReference type="SUPFAM" id="SSF57903">
    <property type="entry name" value="FYVE/PHD zinc finger"/>
    <property type="match status" value="1"/>
</dbReference>
<dbReference type="CDD" id="cd22343">
    <property type="entry name" value="PDDEXK_lambda_exonuclease-like"/>
    <property type="match status" value="1"/>
</dbReference>
<dbReference type="InterPro" id="IPR019080">
    <property type="entry name" value="YqaJ_viral_recombinase"/>
</dbReference>
<dbReference type="InterPro" id="IPR011335">
    <property type="entry name" value="Restrct_endonuc-II-like"/>
</dbReference>
<dbReference type="GO" id="GO:0006281">
    <property type="term" value="P:DNA repair"/>
    <property type="evidence" value="ECO:0007669"/>
    <property type="project" value="UniProtKB-ARBA"/>
</dbReference>
<dbReference type="Gene3D" id="3.90.320.10">
    <property type="match status" value="1"/>
</dbReference>
<keyword evidence="7" id="KW-1185">Reference proteome</keyword>
<dbReference type="SMART" id="SM00249">
    <property type="entry name" value="PHD"/>
    <property type="match status" value="1"/>
</dbReference>